<reference evidence="2 3" key="1">
    <citation type="submission" date="2019-03" db="EMBL/GenBank/DDBJ databases">
        <title>Genomic Encyclopedia of Type Strains, Phase IV (KMG-IV): sequencing the most valuable type-strain genomes for metagenomic binning, comparative biology and taxonomic classification.</title>
        <authorList>
            <person name="Goeker M."/>
        </authorList>
    </citation>
    <scope>NUCLEOTIDE SEQUENCE [LARGE SCALE GENOMIC DNA]</scope>
    <source>
        <strain evidence="2 3">DSM 103792</strain>
    </source>
</reference>
<evidence type="ECO:0000256" key="1">
    <source>
        <dbReference type="SAM" id="Phobius"/>
    </source>
</evidence>
<keyword evidence="3" id="KW-1185">Reference proteome</keyword>
<protein>
    <submittedName>
        <fullName evidence="2">Uncharacterized protein</fullName>
    </submittedName>
</protein>
<dbReference type="RefSeq" id="WP_133588791.1">
    <property type="nucleotide sequence ID" value="NZ_CP037953.1"/>
</dbReference>
<dbReference type="AlphaFoldDB" id="A0A4R6UQ01"/>
<evidence type="ECO:0000313" key="3">
    <source>
        <dbReference type="Proteomes" id="UP000295375"/>
    </source>
</evidence>
<dbReference type="EMBL" id="SNYM01000004">
    <property type="protein sequence ID" value="TDQ49310.1"/>
    <property type="molecule type" value="Genomic_DNA"/>
</dbReference>
<organism evidence="2 3">
    <name type="scientific">Permianibacter aggregans</name>
    <dbReference type="NCBI Taxonomy" id="1510150"/>
    <lineage>
        <taxon>Bacteria</taxon>
        <taxon>Pseudomonadati</taxon>
        <taxon>Pseudomonadota</taxon>
        <taxon>Gammaproteobacteria</taxon>
        <taxon>Pseudomonadales</taxon>
        <taxon>Pseudomonadaceae</taxon>
        <taxon>Permianibacter</taxon>
    </lineage>
</organism>
<feature type="transmembrane region" description="Helical" evidence="1">
    <location>
        <begin position="12"/>
        <end position="33"/>
    </location>
</feature>
<name>A0A4R6UQ01_9GAMM</name>
<gene>
    <name evidence="2" type="ORF">EV696_10414</name>
</gene>
<keyword evidence="1" id="KW-1133">Transmembrane helix</keyword>
<comment type="caution">
    <text evidence="2">The sequence shown here is derived from an EMBL/GenBank/DDBJ whole genome shotgun (WGS) entry which is preliminary data.</text>
</comment>
<dbReference type="Proteomes" id="UP000295375">
    <property type="component" value="Unassembled WGS sequence"/>
</dbReference>
<sequence>MLNFGKYKKEIISAFLGAAFAGVISLGVGMFSLTKSFEYTQNKEILYSIRKDAEFLKRVESEIDENINKLLEHDFTVVAKFGDPMNMIDVMENPAAKDGDKISQSQRKAMAMMIDSIVPILEFTAPRETLVVEAWSTGFPEVSNIDFELLQQINEYYRSVRRVNETVDRFMNLSKGATITQGFSDVVKAHILSHNKNLEELRKKSFVELKNKIVKEQERLSIMRAELIEKTEDI</sequence>
<accession>A0A4R6UQ01</accession>
<proteinExistence type="predicted"/>
<keyword evidence="1" id="KW-0812">Transmembrane</keyword>
<evidence type="ECO:0000313" key="2">
    <source>
        <dbReference type="EMBL" id="TDQ49310.1"/>
    </source>
</evidence>
<keyword evidence="1" id="KW-0472">Membrane</keyword>